<dbReference type="AlphaFoldDB" id="A0A830G404"/>
<reference evidence="3" key="3">
    <citation type="submission" date="2021-03" db="EMBL/GenBank/DDBJ databases">
        <title>Genomic Encyclopedia of Type Strains, Phase IV (KMG-IV): sequencing the most valuable type-strain genomes for metagenomic binning, comparative biology and taxonomic classification.</title>
        <authorList>
            <person name="Goeker M."/>
        </authorList>
    </citation>
    <scope>NUCLEOTIDE SEQUENCE</scope>
    <source>
        <strain evidence="3">DSM 22443</strain>
    </source>
</reference>
<reference evidence="2" key="2">
    <citation type="submission" date="2020-09" db="EMBL/GenBank/DDBJ databases">
        <authorList>
            <person name="Sun Q."/>
            <person name="Ohkuma M."/>
        </authorList>
    </citation>
    <scope>NUCLEOTIDE SEQUENCE</scope>
    <source>
        <strain evidence="2">JCM 16108</strain>
    </source>
</reference>
<gene>
    <name evidence="2" type="ORF">GCM10009017_24060</name>
    <name evidence="3" type="ORF">J2752_002480</name>
</gene>
<evidence type="ECO:0000313" key="4">
    <source>
        <dbReference type="Proteomes" id="UP000614609"/>
    </source>
</evidence>
<feature type="transmembrane region" description="Helical" evidence="1">
    <location>
        <begin position="43"/>
        <end position="62"/>
    </location>
</feature>
<dbReference type="RefSeq" id="WP_188872860.1">
    <property type="nucleotide sequence ID" value="NZ_BMOO01000005.1"/>
</dbReference>
<evidence type="ECO:0000313" key="3">
    <source>
        <dbReference type="EMBL" id="MBP1955557.1"/>
    </source>
</evidence>
<accession>A0A830G404</accession>
<dbReference type="EMBL" id="BMOO01000005">
    <property type="protein sequence ID" value="GGM73325.1"/>
    <property type="molecule type" value="Genomic_DNA"/>
</dbReference>
<evidence type="ECO:0000313" key="2">
    <source>
        <dbReference type="EMBL" id="GGM73325.1"/>
    </source>
</evidence>
<feature type="transmembrane region" description="Helical" evidence="1">
    <location>
        <begin position="69"/>
        <end position="88"/>
    </location>
</feature>
<organism evidence="2 4">
    <name type="scientific">Halarchaeum rubridurum</name>
    <dbReference type="NCBI Taxonomy" id="489911"/>
    <lineage>
        <taxon>Archaea</taxon>
        <taxon>Methanobacteriati</taxon>
        <taxon>Methanobacteriota</taxon>
        <taxon>Stenosarchaea group</taxon>
        <taxon>Halobacteria</taxon>
        <taxon>Halobacteriales</taxon>
        <taxon>Halobacteriaceae</taxon>
    </lineage>
</organism>
<dbReference type="EMBL" id="JAGGKO010000004">
    <property type="protein sequence ID" value="MBP1955557.1"/>
    <property type="molecule type" value="Genomic_DNA"/>
</dbReference>
<name>A0A830G404_9EURY</name>
<dbReference type="Proteomes" id="UP000765891">
    <property type="component" value="Unassembled WGS sequence"/>
</dbReference>
<feature type="transmembrane region" description="Helical" evidence="1">
    <location>
        <begin position="20"/>
        <end position="37"/>
    </location>
</feature>
<keyword evidence="1" id="KW-0472">Membrane</keyword>
<dbReference type="OrthoDB" id="383481at2157"/>
<feature type="transmembrane region" description="Helical" evidence="1">
    <location>
        <begin position="94"/>
        <end position="111"/>
    </location>
</feature>
<keyword evidence="1" id="KW-0812">Transmembrane</keyword>
<sequence length="120" mass="12362">MSLAAVRETAADRNVARKTLGGAAVFAGLALVAGWPLRDVLGVYAIVVALEAVFVVTEAYGVPRAVVHVLFGLGVLCITAYSLLVSAVLGLGTALHVLLAVGGLVLFALGLRDYRRGSTE</sequence>
<protein>
    <submittedName>
        <fullName evidence="2">Uncharacterized protein</fullName>
    </submittedName>
</protein>
<evidence type="ECO:0000256" key="1">
    <source>
        <dbReference type="SAM" id="Phobius"/>
    </source>
</evidence>
<dbReference type="Proteomes" id="UP000614609">
    <property type="component" value="Unassembled WGS sequence"/>
</dbReference>
<proteinExistence type="predicted"/>
<keyword evidence="1" id="KW-1133">Transmembrane helix</keyword>
<keyword evidence="4" id="KW-1185">Reference proteome</keyword>
<reference evidence="2" key="1">
    <citation type="journal article" date="2014" name="Int. J. Syst. Evol. Microbiol.">
        <title>Complete genome sequence of Corynebacterium casei LMG S-19264T (=DSM 44701T), isolated from a smear-ripened cheese.</title>
        <authorList>
            <consortium name="US DOE Joint Genome Institute (JGI-PGF)"/>
            <person name="Walter F."/>
            <person name="Albersmeier A."/>
            <person name="Kalinowski J."/>
            <person name="Ruckert C."/>
        </authorList>
    </citation>
    <scope>NUCLEOTIDE SEQUENCE</scope>
    <source>
        <strain evidence="2">JCM 16108</strain>
    </source>
</reference>
<comment type="caution">
    <text evidence="2">The sequence shown here is derived from an EMBL/GenBank/DDBJ whole genome shotgun (WGS) entry which is preliminary data.</text>
</comment>